<dbReference type="InterPro" id="IPR029016">
    <property type="entry name" value="GAF-like_dom_sf"/>
</dbReference>
<evidence type="ECO:0000259" key="5">
    <source>
        <dbReference type="PROSITE" id="PS51077"/>
    </source>
</evidence>
<dbReference type="Proteomes" id="UP000245712">
    <property type="component" value="Unassembled WGS sequence"/>
</dbReference>
<comment type="caution">
    <text evidence="7">The sequence shown here is derived from an EMBL/GenBank/DDBJ whole genome shotgun (WGS) entry which is preliminary data.</text>
</comment>
<organism evidence="7 8">
    <name type="scientific">Paraburkholderia unamae</name>
    <dbReference type="NCBI Taxonomy" id="219649"/>
    <lineage>
        <taxon>Bacteria</taxon>
        <taxon>Pseudomonadati</taxon>
        <taxon>Pseudomonadota</taxon>
        <taxon>Betaproteobacteria</taxon>
        <taxon>Burkholderiales</taxon>
        <taxon>Burkholderiaceae</taxon>
        <taxon>Paraburkholderia</taxon>
    </lineage>
</organism>
<dbReference type="PROSITE" id="PS51078">
    <property type="entry name" value="ICLR_ED"/>
    <property type="match status" value="1"/>
</dbReference>
<dbReference type="Pfam" id="PF01614">
    <property type="entry name" value="IclR_C"/>
    <property type="match status" value="1"/>
</dbReference>
<evidence type="ECO:0000256" key="3">
    <source>
        <dbReference type="ARBA" id="ARBA00023163"/>
    </source>
</evidence>
<dbReference type="InterPro" id="IPR050707">
    <property type="entry name" value="HTH_MetabolicPath_Reg"/>
</dbReference>
<dbReference type="Gene3D" id="3.30.450.40">
    <property type="match status" value="1"/>
</dbReference>
<dbReference type="PANTHER" id="PTHR30136:SF33">
    <property type="entry name" value="TRANSCRIPTIONAL REGULATORY PROTEIN"/>
    <property type="match status" value="1"/>
</dbReference>
<protein>
    <submittedName>
        <fullName evidence="7">IclR family transcriptional regulator</fullName>
    </submittedName>
</protein>
<feature type="region of interest" description="Disordered" evidence="4">
    <location>
        <begin position="1"/>
        <end position="68"/>
    </location>
</feature>
<keyword evidence="3" id="KW-0804">Transcription</keyword>
<dbReference type="SUPFAM" id="SSF46785">
    <property type="entry name" value="Winged helix' DNA-binding domain"/>
    <property type="match status" value="1"/>
</dbReference>
<keyword evidence="2" id="KW-0238">DNA-binding</keyword>
<keyword evidence="1" id="KW-0805">Transcription regulation</keyword>
<evidence type="ECO:0000256" key="1">
    <source>
        <dbReference type="ARBA" id="ARBA00023015"/>
    </source>
</evidence>
<feature type="compositionally biased region" description="Low complexity" evidence="4">
    <location>
        <begin position="28"/>
        <end position="45"/>
    </location>
</feature>
<evidence type="ECO:0000259" key="6">
    <source>
        <dbReference type="PROSITE" id="PS51078"/>
    </source>
</evidence>
<evidence type="ECO:0000256" key="4">
    <source>
        <dbReference type="SAM" id="MobiDB-lite"/>
    </source>
</evidence>
<dbReference type="InterPro" id="IPR036390">
    <property type="entry name" value="WH_DNA-bd_sf"/>
</dbReference>
<sequence>MSSSIPKRPRRPATQMQTPTSSVTGKSAARTGAARRGATEAADATQGVERARAGRIGEPLLPAPPDADSTDRQFAINLARGLQVLRAFTPAEPMLGNRELADRTGLPKATISRLTYTLTLLGYLNRSEKYQRYRLGAGVLTLGYPMLAAMQIRQIARPYMEKLARETRCSVNLGMRDRLNVVYVDTCRPGRDNSAQPDIGSTRPLLATSIGRALLIGESAKERQAVLNRLRLNDPERYAADMPLWEADCAAFAGRGFTLSRGDWIRDIHAIAVPVRQPPDEERIALNCTIVSRRLADDWIERTVAPLLLEAALRIERACGMTEVSDMSDMHDASPAAGP</sequence>
<dbReference type="Gene3D" id="1.10.10.10">
    <property type="entry name" value="Winged helix-like DNA-binding domain superfamily/Winged helix DNA-binding domain"/>
    <property type="match status" value="1"/>
</dbReference>
<accession>A0ABX5KC88</accession>
<reference evidence="7 8" key="1">
    <citation type="submission" date="2018-05" db="EMBL/GenBank/DDBJ databases">
        <title>Genomic Encyclopedia of Type Strains, Phase IV (KMG-V): Genome sequencing to study the core and pangenomes of soil and plant-associated prokaryotes.</title>
        <authorList>
            <person name="Whitman W."/>
        </authorList>
    </citation>
    <scope>NUCLEOTIDE SEQUENCE [LARGE SCALE GENOMIC DNA]</scope>
    <source>
        <strain evidence="7 8">SCZa-39</strain>
    </source>
</reference>
<evidence type="ECO:0000313" key="8">
    <source>
        <dbReference type="Proteomes" id="UP000245712"/>
    </source>
</evidence>
<dbReference type="EMBL" id="QEOB01000021">
    <property type="protein sequence ID" value="PVX73558.1"/>
    <property type="molecule type" value="Genomic_DNA"/>
</dbReference>
<keyword evidence="8" id="KW-1185">Reference proteome</keyword>
<dbReference type="SUPFAM" id="SSF55781">
    <property type="entry name" value="GAF domain-like"/>
    <property type="match status" value="1"/>
</dbReference>
<name>A0ABX5KC88_9BURK</name>
<dbReference type="InterPro" id="IPR005471">
    <property type="entry name" value="Tscrpt_reg_IclR_N"/>
</dbReference>
<evidence type="ECO:0000313" key="7">
    <source>
        <dbReference type="EMBL" id="PVX73558.1"/>
    </source>
</evidence>
<dbReference type="InterPro" id="IPR036388">
    <property type="entry name" value="WH-like_DNA-bd_sf"/>
</dbReference>
<proteinExistence type="predicted"/>
<evidence type="ECO:0000256" key="2">
    <source>
        <dbReference type="ARBA" id="ARBA00023125"/>
    </source>
</evidence>
<dbReference type="SMART" id="SM00346">
    <property type="entry name" value="HTH_ICLR"/>
    <property type="match status" value="1"/>
</dbReference>
<feature type="domain" description="IclR-ED" evidence="6">
    <location>
        <begin position="138"/>
        <end position="321"/>
    </location>
</feature>
<feature type="compositionally biased region" description="Polar residues" evidence="4">
    <location>
        <begin position="14"/>
        <end position="25"/>
    </location>
</feature>
<feature type="domain" description="HTH iclR-type" evidence="5">
    <location>
        <begin position="75"/>
        <end position="137"/>
    </location>
</feature>
<dbReference type="PANTHER" id="PTHR30136">
    <property type="entry name" value="HELIX-TURN-HELIX TRANSCRIPTIONAL REGULATOR, ICLR FAMILY"/>
    <property type="match status" value="1"/>
</dbReference>
<dbReference type="Pfam" id="PF09339">
    <property type="entry name" value="HTH_IclR"/>
    <property type="match status" value="1"/>
</dbReference>
<dbReference type="PROSITE" id="PS51077">
    <property type="entry name" value="HTH_ICLR"/>
    <property type="match status" value="1"/>
</dbReference>
<dbReference type="InterPro" id="IPR014757">
    <property type="entry name" value="Tscrpt_reg_IclR_C"/>
</dbReference>
<gene>
    <name evidence="7" type="ORF">C7402_12150</name>
</gene>